<keyword evidence="4" id="KW-1185">Reference proteome</keyword>
<evidence type="ECO:0000256" key="1">
    <source>
        <dbReference type="SAM" id="MobiDB-lite"/>
    </source>
</evidence>
<dbReference type="Gene3D" id="2.60.120.650">
    <property type="entry name" value="Cupin"/>
    <property type="match status" value="1"/>
</dbReference>
<proteinExistence type="predicted"/>
<gene>
    <name evidence="3" type="ORF">Ctob_004711</name>
</gene>
<protein>
    <submittedName>
        <fullName evidence="3">Jmjc domain-containing protein 8-like protein</fullName>
    </submittedName>
</protein>
<name>A0A0M0JHM8_9EUKA</name>
<dbReference type="Proteomes" id="UP000037460">
    <property type="component" value="Unassembled WGS sequence"/>
</dbReference>
<dbReference type="AlphaFoldDB" id="A0A0M0JHM8"/>
<accession>A0A0M0JHM8</accession>
<evidence type="ECO:0000313" key="4">
    <source>
        <dbReference type="Proteomes" id="UP000037460"/>
    </source>
</evidence>
<organism evidence="3 4">
    <name type="scientific">Chrysochromulina tobinii</name>
    <dbReference type="NCBI Taxonomy" id="1460289"/>
    <lineage>
        <taxon>Eukaryota</taxon>
        <taxon>Haptista</taxon>
        <taxon>Haptophyta</taxon>
        <taxon>Prymnesiophyceae</taxon>
        <taxon>Prymnesiales</taxon>
        <taxon>Chrysochromulinaceae</taxon>
        <taxon>Chrysochromulina</taxon>
    </lineage>
</organism>
<dbReference type="InterPro" id="IPR050910">
    <property type="entry name" value="JMJD6_ArgDemeth/LysHydrox"/>
</dbReference>
<dbReference type="EMBL" id="JWZX01002892">
    <property type="protein sequence ID" value="KOO26101.1"/>
    <property type="molecule type" value="Genomic_DNA"/>
</dbReference>
<dbReference type="InterPro" id="IPR003347">
    <property type="entry name" value="JmjC_dom"/>
</dbReference>
<comment type="caution">
    <text evidence="3">The sequence shown here is derived from an EMBL/GenBank/DDBJ whole genome shotgun (WGS) entry which is preliminary data.</text>
</comment>
<feature type="region of interest" description="Disordered" evidence="1">
    <location>
        <begin position="1"/>
        <end position="22"/>
    </location>
</feature>
<evidence type="ECO:0000313" key="3">
    <source>
        <dbReference type="EMBL" id="KOO26101.1"/>
    </source>
</evidence>
<evidence type="ECO:0000259" key="2">
    <source>
        <dbReference type="PROSITE" id="PS51184"/>
    </source>
</evidence>
<dbReference type="OrthoDB" id="438164at2759"/>
<feature type="domain" description="JmjC" evidence="2">
    <location>
        <begin position="148"/>
        <end position="316"/>
    </location>
</feature>
<sequence length="337" mass="37755">MGGMGAQGGTSTRSSPPPGMMTLSEAIAAGINVPAEMHAWSHIPEHERYIDPSHVGAGMEGSPKTGRFKLPGAYKTKGCDLWRMDARKTEVTRELLETAEWPFIIDGLTNNWTNLQGWTRDVILQEHFHSPFQLHDTYNKSLGELLAWEGKYHMGHAVYPAHACYSDPWRPYSPFLFEQIAKGSYHVPPYFQPMSTFQMGIGSGLGVGVPPENHPASWFAAVVGRKRWLLHPDSETEPPEMMARHVRDPADQCRPHQASRRTSTLECVQQPGEVIWVPNYWWHETCGMDDFSAGVGGITYKGCCKDMEQPARDCKRDRGGYAIHDIPHCQQHACGTL</sequence>
<reference evidence="4" key="1">
    <citation type="journal article" date="2015" name="PLoS Genet.">
        <title>Genome Sequence and Transcriptome Analyses of Chrysochromulina tobin: Metabolic Tools for Enhanced Algal Fitness in the Prominent Order Prymnesiales (Haptophyceae).</title>
        <authorList>
            <person name="Hovde B.T."/>
            <person name="Deodato C.R."/>
            <person name="Hunsperger H.M."/>
            <person name="Ryken S.A."/>
            <person name="Yost W."/>
            <person name="Jha R.K."/>
            <person name="Patterson J."/>
            <person name="Monnat R.J. Jr."/>
            <person name="Barlow S.B."/>
            <person name="Starkenburg S.R."/>
            <person name="Cattolico R.A."/>
        </authorList>
    </citation>
    <scope>NUCLEOTIDE SEQUENCE</scope>
    <source>
        <strain evidence="4">CCMP291</strain>
    </source>
</reference>
<dbReference type="SUPFAM" id="SSF51197">
    <property type="entry name" value="Clavaminate synthase-like"/>
    <property type="match status" value="1"/>
</dbReference>
<dbReference type="PANTHER" id="PTHR12480">
    <property type="entry name" value="ARGININE DEMETHYLASE AND LYSYL-HYDROXYLASE JMJD"/>
    <property type="match status" value="1"/>
</dbReference>
<dbReference type="PROSITE" id="PS51184">
    <property type="entry name" value="JMJC"/>
    <property type="match status" value="1"/>
</dbReference>